<dbReference type="Gene3D" id="3.40.30.10">
    <property type="entry name" value="Glutaredoxin"/>
    <property type="match status" value="1"/>
</dbReference>
<comment type="similarity">
    <text evidence="9">Belongs to the peroxiredoxin family. BCP/PrxQ subfamily.</text>
</comment>
<dbReference type="GO" id="GO:0045454">
    <property type="term" value="P:cell redox homeostasis"/>
    <property type="evidence" value="ECO:0007669"/>
    <property type="project" value="TreeGrafter"/>
</dbReference>
<dbReference type="EMBL" id="UIDG01000163">
    <property type="protein sequence ID" value="SUS06139.1"/>
    <property type="molecule type" value="Genomic_DNA"/>
</dbReference>
<accession>A0A380TEM8</accession>
<dbReference type="PROSITE" id="PS51352">
    <property type="entry name" value="THIOREDOXIN_2"/>
    <property type="match status" value="1"/>
</dbReference>
<sequence>MALAVGDTVTAFSLPTDGGGTFSAADLKGQITVLYFYPRDDTPGCTREAQAFRDAIDAFAAGSAQVVGISTDGVARHDKFKAKHSLNFALISDPEALLAHLFGVWVEKSMYGRKSMGVERSTFLIDAEGVVRRIWRKVKVDGHAKAVLEAVRALRSA</sequence>
<dbReference type="AlphaFoldDB" id="A0A380TEM8"/>
<dbReference type="InterPro" id="IPR000866">
    <property type="entry name" value="AhpC/TSA"/>
</dbReference>
<reference evidence="12" key="1">
    <citation type="submission" date="2018-07" db="EMBL/GenBank/DDBJ databases">
        <authorList>
            <person name="Quirk P.G."/>
            <person name="Krulwich T.A."/>
        </authorList>
    </citation>
    <scope>NUCLEOTIDE SEQUENCE</scope>
</reference>
<name>A0A380TEM8_9ZZZZ</name>
<dbReference type="InterPro" id="IPR036249">
    <property type="entry name" value="Thioredoxin-like_sf"/>
</dbReference>
<keyword evidence="3 12" id="KW-0575">Peroxidase</keyword>
<comment type="catalytic activity">
    <reaction evidence="10">
        <text>a hydroperoxide + [thioredoxin]-dithiol = an alcohol + [thioredoxin]-disulfide + H2O</text>
        <dbReference type="Rhea" id="RHEA:62620"/>
        <dbReference type="Rhea" id="RHEA-COMP:10698"/>
        <dbReference type="Rhea" id="RHEA-COMP:10700"/>
        <dbReference type="ChEBI" id="CHEBI:15377"/>
        <dbReference type="ChEBI" id="CHEBI:29950"/>
        <dbReference type="ChEBI" id="CHEBI:30879"/>
        <dbReference type="ChEBI" id="CHEBI:35924"/>
        <dbReference type="ChEBI" id="CHEBI:50058"/>
        <dbReference type="EC" id="1.11.1.24"/>
    </reaction>
</comment>
<dbReference type="GO" id="GO:0005737">
    <property type="term" value="C:cytoplasm"/>
    <property type="evidence" value="ECO:0007669"/>
    <property type="project" value="TreeGrafter"/>
</dbReference>
<keyword evidence="4" id="KW-0049">Antioxidant</keyword>
<dbReference type="PANTHER" id="PTHR42801:SF4">
    <property type="entry name" value="AHPC_TSA FAMILY PROTEIN"/>
    <property type="match status" value="1"/>
</dbReference>
<evidence type="ECO:0000256" key="8">
    <source>
        <dbReference type="ARBA" id="ARBA00032824"/>
    </source>
</evidence>
<dbReference type="GO" id="GO:0008379">
    <property type="term" value="F:thioredoxin peroxidase activity"/>
    <property type="evidence" value="ECO:0007669"/>
    <property type="project" value="TreeGrafter"/>
</dbReference>
<evidence type="ECO:0000256" key="9">
    <source>
        <dbReference type="ARBA" id="ARBA00038489"/>
    </source>
</evidence>
<gene>
    <name evidence="12" type="primary">bcp</name>
    <name evidence="12" type="ORF">DF3PB_2450003</name>
</gene>
<dbReference type="SUPFAM" id="SSF52833">
    <property type="entry name" value="Thioredoxin-like"/>
    <property type="match status" value="1"/>
</dbReference>
<evidence type="ECO:0000256" key="10">
    <source>
        <dbReference type="ARBA" id="ARBA00049091"/>
    </source>
</evidence>
<dbReference type="InterPro" id="IPR050924">
    <property type="entry name" value="Peroxiredoxin_BCP/PrxQ"/>
</dbReference>
<evidence type="ECO:0000256" key="7">
    <source>
        <dbReference type="ARBA" id="ARBA00023284"/>
    </source>
</evidence>
<dbReference type="GO" id="GO:0034599">
    <property type="term" value="P:cellular response to oxidative stress"/>
    <property type="evidence" value="ECO:0007669"/>
    <property type="project" value="TreeGrafter"/>
</dbReference>
<keyword evidence="6" id="KW-1015">Disulfide bond</keyword>
<feature type="domain" description="Thioredoxin" evidence="11">
    <location>
        <begin position="3"/>
        <end position="156"/>
    </location>
</feature>
<dbReference type="InterPro" id="IPR013766">
    <property type="entry name" value="Thioredoxin_domain"/>
</dbReference>
<dbReference type="PIRSF" id="PIRSF000239">
    <property type="entry name" value="AHPC"/>
    <property type="match status" value="1"/>
</dbReference>
<evidence type="ECO:0000256" key="3">
    <source>
        <dbReference type="ARBA" id="ARBA00022559"/>
    </source>
</evidence>
<comment type="subunit">
    <text evidence="1">Monomer.</text>
</comment>
<evidence type="ECO:0000259" key="11">
    <source>
        <dbReference type="PROSITE" id="PS51352"/>
    </source>
</evidence>
<dbReference type="PANTHER" id="PTHR42801">
    <property type="entry name" value="THIOREDOXIN-DEPENDENT PEROXIDE REDUCTASE"/>
    <property type="match status" value="1"/>
</dbReference>
<organism evidence="12">
    <name type="scientific">metagenome</name>
    <dbReference type="NCBI Taxonomy" id="256318"/>
    <lineage>
        <taxon>unclassified sequences</taxon>
        <taxon>metagenomes</taxon>
    </lineage>
</organism>
<keyword evidence="7" id="KW-0676">Redox-active center</keyword>
<evidence type="ECO:0000256" key="1">
    <source>
        <dbReference type="ARBA" id="ARBA00011245"/>
    </source>
</evidence>
<dbReference type="CDD" id="cd03017">
    <property type="entry name" value="PRX_BCP"/>
    <property type="match status" value="1"/>
</dbReference>
<dbReference type="Pfam" id="PF00578">
    <property type="entry name" value="AhpC-TSA"/>
    <property type="match status" value="1"/>
</dbReference>
<evidence type="ECO:0000313" key="12">
    <source>
        <dbReference type="EMBL" id="SUS06139.1"/>
    </source>
</evidence>
<proteinExistence type="inferred from homology"/>
<evidence type="ECO:0000256" key="5">
    <source>
        <dbReference type="ARBA" id="ARBA00023002"/>
    </source>
</evidence>
<dbReference type="InterPro" id="IPR024706">
    <property type="entry name" value="Peroxiredoxin_AhpC-typ"/>
</dbReference>
<evidence type="ECO:0000256" key="6">
    <source>
        <dbReference type="ARBA" id="ARBA00023157"/>
    </source>
</evidence>
<protein>
    <recommendedName>
        <fullName evidence="2">thioredoxin-dependent peroxiredoxin</fullName>
        <ecNumber evidence="2">1.11.1.24</ecNumber>
    </recommendedName>
    <alternativeName>
        <fullName evidence="8">Thioredoxin peroxidase</fullName>
    </alternativeName>
</protein>
<evidence type="ECO:0000256" key="2">
    <source>
        <dbReference type="ARBA" id="ARBA00013017"/>
    </source>
</evidence>
<dbReference type="EC" id="1.11.1.24" evidence="2"/>
<evidence type="ECO:0000256" key="4">
    <source>
        <dbReference type="ARBA" id="ARBA00022862"/>
    </source>
</evidence>
<dbReference type="FunFam" id="3.40.30.10:FF:000007">
    <property type="entry name" value="Thioredoxin-dependent thiol peroxidase"/>
    <property type="match status" value="1"/>
</dbReference>
<keyword evidence="5 12" id="KW-0560">Oxidoreductase</keyword>